<dbReference type="PRINTS" id="PR00621">
    <property type="entry name" value="HISTONEH2B"/>
</dbReference>
<feature type="compositionally biased region" description="Low complexity" evidence="10">
    <location>
        <begin position="35"/>
        <end position="70"/>
    </location>
</feature>
<dbReference type="Gene3D" id="1.10.20.10">
    <property type="entry name" value="Histone, subunit A"/>
    <property type="match status" value="1"/>
</dbReference>
<evidence type="ECO:0000256" key="3">
    <source>
        <dbReference type="ARBA" id="ARBA00004286"/>
    </source>
</evidence>
<comment type="caution">
    <text evidence="12">The sequence shown here is derived from an EMBL/GenBank/DDBJ whole genome shotgun (WGS) entry which is preliminary data.</text>
</comment>
<evidence type="ECO:0000256" key="1">
    <source>
        <dbReference type="ARBA" id="ARBA00002001"/>
    </source>
</evidence>
<evidence type="ECO:0000256" key="8">
    <source>
        <dbReference type="ARBA" id="ARBA00023242"/>
    </source>
</evidence>
<comment type="subcellular location">
    <subcellularLocation>
        <location evidence="3">Chromosome</location>
    </subcellularLocation>
    <subcellularLocation>
        <location evidence="2">Nucleus</location>
    </subcellularLocation>
</comment>
<dbReference type="GO" id="GO:0046982">
    <property type="term" value="F:protein heterodimerization activity"/>
    <property type="evidence" value="ECO:0007669"/>
    <property type="project" value="InterPro"/>
</dbReference>
<dbReference type="GO" id="GO:0000786">
    <property type="term" value="C:nucleosome"/>
    <property type="evidence" value="ECO:0007669"/>
    <property type="project" value="UniProtKB-KW"/>
</dbReference>
<organism evidence="12 13">
    <name type="scientific">Ambispora leptoticha</name>
    <dbReference type="NCBI Taxonomy" id="144679"/>
    <lineage>
        <taxon>Eukaryota</taxon>
        <taxon>Fungi</taxon>
        <taxon>Fungi incertae sedis</taxon>
        <taxon>Mucoromycota</taxon>
        <taxon>Glomeromycotina</taxon>
        <taxon>Glomeromycetes</taxon>
        <taxon>Archaeosporales</taxon>
        <taxon>Ambisporaceae</taxon>
        <taxon>Ambispora</taxon>
    </lineage>
</organism>
<dbReference type="InterPro" id="IPR000558">
    <property type="entry name" value="Histone_H2B"/>
</dbReference>
<comment type="subunit">
    <text evidence="5">The nucleosome is a histone octamer containing two molecules each of H2A, H2B, H3 and H4 assembled in one H3-H4 heterotetramer and two H2A-H2B heterodimers. The octamer wraps approximately 147 bp of DNA.</text>
</comment>
<feature type="region of interest" description="Disordered" evidence="10">
    <location>
        <begin position="1"/>
        <end position="84"/>
    </location>
</feature>
<dbReference type="AlphaFoldDB" id="A0A9N8Z7A8"/>
<dbReference type="FunFam" id="1.10.20.10:FF:000016">
    <property type="entry name" value="Histone H2B"/>
    <property type="match status" value="1"/>
</dbReference>
<dbReference type="EMBL" id="CAJVPS010000338">
    <property type="protein sequence ID" value="CAG8478344.1"/>
    <property type="molecule type" value="Genomic_DNA"/>
</dbReference>
<proteinExistence type="inferred from homology"/>
<evidence type="ECO:0000256" key="5">
    <source>
        <dbReference type="ARBA" id="ARBA00011538"/>
    </source>
</evidence>
<evidence type="ECO:0000313" key="13">
    <source>
        <dbReference type="Proteomes" id="UP000789508"/>
    </source>
</evidence>
<dbReference type="SMART" id="SM00427">
    <property type="entry name" value="H2B"/>
    <property type="match status" value="1"/>
</dbReference>
<protein>
    <submittedName>
        <fullName evidence="12">9083_t:CDS:1</fullName>
    </submittedName>
</protein>
<keyword evidence="6" id="KW-0158">Chromosome</keyword>
<dbReference type="InterPro" id="IPR009072">
    <property type="entry name" value="Histone-fold"/>
</dbReference>
<gene>
    <name evidence="12" type="ORF">ALEPTO_LOCUS2357</name>
</gene>
<keyword evidence="7" id="KW-0238">DNA-binding</keyword>
<name>A0A9N8Z7A8_9GLOM</name>
<reference evidence="12" key="1">
    <citation type="submission" date="2021-06" db="EMBL/GenBank/DDBJ databases">
        <authorList>
            <person name="Kallberg Y."/>
            <person name="Tangrot J."/>
            <person name="Rosling A."/>
        </authorList>
    </citation>
    <scope>NUCLEOTIDE SEQUENCE</scope>
    <source>
        <strain evidence="12">FL130A</strain>
    </source>
</reference>
<evidence type="ECO:0000259" key="11">
    <source>
        <dbReference type="Pfam" id="PF00125"/>
    </source>
</evidence>
<keyword evidence="8" id="KW-0539">Nucleus</keyword>
<dbReference type="SUPFAM" id="SSF47113">
    <property type="entry name" value="Histone-fold"/>
    <property type="match status" value="1"/>
</dbReference>
<sequence length="168" mass="17943">MPPKAKTAAKQPAGNTTSAKPGKTDDKTVPSQNLATAAAATTSTSTSAEGNPESAVAATGSKKKTVVTVGTDDKTEKKKRTKKRHETYSSYIYKVLKQVHPETSISNKAMSIMNSFVNDIFERVATEAAHLATYNKKSTISSREIQTAVRLLLPGELAKHAVSEAHLD</sequence>
<dbReference type="GO" id="GO:0005634">
    <property type="term" value="C:nucleus"/>
    <property type="evidence" value="ECO:0007669"/>
    <property type="project" value="UniProtKB-SubCell"/>
</dbReference>
<comment type="similarity">
    <text evidence="4">Belongs to the histone H2B family.</text>
</comment>
<dbReference type="OrthoDB" id="10254238at2759"/>
<evidence type="ECO:0000256" key="7">
    <source>
        <dbReference type="ARBA" id="ARBA00023125"/>
    </source>
</evidence>
<dbReference type="InterPro" id="IPR007125">
    <property type="entry name" value="H2A/H2B/H3"/>
</dbReference>
<dbReference type="GO" id="GO:0003677">
    <property type="term" value="F:DNA binding"/>
    <property type="evidence" value="ECO:0007669"/>
    <property type="project" value="UniProtKB-KW"/>
</dbReference>
<evidence type="ECO:0000256" key="6">
    <source>
        <dbReference type="ARBA" id="ARBA00022454"/>
    </source>
</evidence>
<dbReference type="Pfam" id="PF00125">
    <property type="entry name" value="Histone"/>
    <property type="match status" value="1"/>
</dbReference>
<comment type="function">
    <text evidence="1">Core component of nucleosome. Nucleosomes wrap and compact DNA into chromatin, limiting DNA accessibility to the cellular machineries which require DNA as a template. Histones thereby play a central role in transcription regulation, DNA repair, DNA replication and chromosomal stability. DNA accessibility is regulated via a complex set of post-translational modifications of histones, also called histone code, and nucleosome remodeling.</text>
</comment>
<evidence type="ECO:0000256" key="2">
    <source>
        <dbReference type="ARBA" id="ARBA00004123"/>
    </source>
</evidence>
<feature type="compositionally biased region" description="Low complexity" evidence="10">
    <location>
        <begin position="1"/>
        <end position="13"/>
    </location>
</feature>
<dbReference type="Proteomes" id="UP000789508">
    <property type="component" value="Unassembled WGS sequence"/>
</dbReference>
<dbReference type="CDD" id="cd22910">
    <property type="entry name" value="HFD_H2B"/>
    <property type="match status" value="1"/>
</dbReference>
<evidence type="ECO:0000256" key="9">
    <source>
        <dbReference type="ARBA" id="ARBA00023269"/>
    </source>
</evidence>
<evidence type="ECO:0000313" key="12">
    <source>
        <dbReference type="EMBL" id="CAG8478344.1"/>
    </source>
</evidence>
<keyword evidence="9" id="KW-0544">Nucleosome core</keyword>
<feature type="domain" description="Core Histone H2A/H2B/H3" evidence="11">
    <location>
        <begin position="73"/>
        <end position="151"/>
    </location>
</feature>
<evidence type="ECO:0000256" key="10">
    <source>
        <dbReference type="SAM" id="MobiDB-lite"/>
    </source>
</evidence>
<dbReference type="GO" id="GO:0030527">
    <property type="term" value="F:structural constituent of chromatin"/>
    <property type="evidence" value="ECO:0007669"/>
    <property type="project" value="InterPro"/>
</dbReference>
<keyword evidence="13" id="KW-1185">Reference proteome</keyword>
<evidence type="ECO:0000256" key="4">
    <source>
        <dbReference type="ARBA" id="ARBA00006846"/>
    </source>
</evidence>
<dbReference type="PANTHER" id="PTHR23428">
    <property type="entry name" value="HISTONE H2B"/>
    <property type="match status" value="1"/>
</dbReference>
<accession>A0A9N8Z7A8</accession>